<dbReference type="EMBL" id="UFYA01000001">
    <property type="protein sequence ID" value="STD11216.1"/>
    <property type="molecule type" value="Genomic_DNA"/>
</dbReference>
<name>A0AA46BNT6_9MICO</name>
<proteinExistence type="predicted"/>
<reference evidence="1 2" key="1">
    <citation type="submission" date="2018-06" db="EMBL/GenBank/DDBJ databases">
        <authorList>
            <consortium name="Pathogen Informatics"/>
            <person name="Doyle S."/>
        </authorList>
    </citation>
    <scope>NUCLEOTIDE SEQUENCE [LARGE SCALE GENOMIC DNA]</scope>
    <source>
        <strain evidence="1 2">NCTC7915</strain>
    </source>
</reference>
<organism evidence="1 2">
    <name type="scientific">Dermatophilus congolensis</name>
    <dbReference type="NCBI Taxonomy" id="1863"/>
    <lineage>
        <taxon>Bacteria</taxon>
        <taxon>Bacillati</taxon>
        <taxon>Actinomycetota</taxon>
        <taxon>Actinomycetes</taxon>
        <taxon>Micrococcales</taxon>
        <taxon>Dermatophilaceae</taxon>
        <taxon>Dermatophilus</taxon>
    </lineage>
</organism>
<dbReference type="AlphaFoldDB" id="A0AA46BNT6"/>
<accession>A0AA46BNT6</accession>
<gene>
    <name evidence="1" type="ORF">NCTC7915_01538</name>
</gene>
<protein>
    <submittedName>
        <fullName evidence="1">Uncharacterized protein</fullName>
    </submittedName>
</protein>
<evidence type="ECO:0000313" key="1">
    <source>
        <dbReference type="EMBL" id="STD11216.1"/>
    </source>
</evidence>
<comment type="caution">
    <text evidence="1">The sequence shown here is derived from an EMBL/GenBank/DDBJ whole genome shotgun (WGS) entry which is preliminary data.</text>
</comment>
<sequence length="40" mass="3807">MVVLGFPLDVGPGNVESDPGGAGVFDGVEVSGEAFGGDVG</sequence>
<evidence type="ECO:0000313" key="2">
    <source>
        <dbReference type="Proteomes" id="UP000254118"/>
    </source>
</evidence>
<dbReference type="Proteomes" id="UP000254118">
    <property type="component" value="Unassembled WGS sequence"/>
</dbReference>